<proteinExistence type="predicted"/>
<evidence type="ECO:0000256" key="1">
    <source>
        <dbReference type="SAM" id="MobiDB-lite"/>
    </source>
</evidence>
<feature type="region of interest" description="Disordered" evidence="1">
    <location>
        <begin position="196"/>
        <end position="218"/>
    </location>
</feature>
<evidence type="ECO:0000313" key="3">
    <source>
        <dbReference type="EMBL" id="AKF14533.1"/>
    </source>
</evidence>
<dbReference type="GeneID" id="26635927"/>
<evidence type="ECO:0000313" key="4">
    <source>
        <dbReference type="Proteomes" id="UP000201500"/>
    </source>
</evidence>
<keyword evidence="2" id="KW-1133">Transmembrane helix</keyword>
<gene>
    <name evidence="3" type="primary">31</name>
    <name evidence="3" type="ORF">SEA_CAMBIARE_31</name>
</gene>
<accession>A0A0F6YR63</accession>
<dbReference type="EMBL" id="KR080198">
    <property type="protein sequence ID" value="AKF14533.1"/>
    <property type="molecule type" value="Genomic_DNA"/>
</dbReference>
<keyword evidence="4" id="KW-1185">Reference proteome</keyword>
<evidence type="ECO:0000256" key="2">
    <source>
        <dbReference type="SAM" id="Phobius"/>
    </source>
</evidence>
<protein>
    <submittedName>
        <fullName evidence="3">Uncharacterized protein</fullName>
    </submittedName>
</protein>
<dbReference type="Proteomes" id="UP000201500">
    <property type="component" value="Segment"/>
</dbReference>
<feature type="transmembrane region" description="Helical" evidence="2">
    <location>
        <begin position="55"/>
        <end position="74"/>
    </location>
</feature>
<feature type="transmembrane region" description="Helical" evidence="2">
    <location>
        <begin position="12"/>
        <end position="34"/>
    </location>
</feature>
<name>A0A0F6YR63_9CAUD</name>
<dbReference type="KEGG" id="vg:26635927"/>
<organism evidence="3 4">
    <name type="scientific">Mycobacterium phage Cambiare</name>
    <dbReference type="NCBI Taxonomy" id="1647305"/>
    <lineage>
        <taxon>Viruses</taxon>
        <taxon>Duplodnaviria</taxon>
        <taxon>Heunggongvirae</taxon>
        <taxon>Uroviricota</taxon>
        <taxon>Caudoviricetes</taxon>
        <taxon>Gclasvirinae</taxon>
        <taxon>Avocadovirus</taxon>
        <taxon>Avocadovirus cambiare</taxon>
    </lineage>
</organism>
<keyword evidence="2" id="KW-0472">Membrane</keyword>
<dbReference type="RefSeq" id="YP_009209513.1">
    <property type="nucleotide sequence ID" value="NC_028922.1"/>
</dbReference>
<sequence>MGSVFSNLLSWSLVVGIVIGFVLSKLWQLARVCWADKHRPLPDGRKRSKWQAIATDRRWLVGMIAVAFLGWSVFTTSENATNNERNAREAAAFAARVQDCQAQLIAAIQQSRQVTAENEKISADNDRLSQEERGLLADGQRALVEWVGKLIDPPDARIKALDVNDPVRQQYGVDVSRGFFNRVGDINKRIEAIHGEQRANDAARPAQRAPLPDPDCGS</sequence>
<keyword evidence="2" id="KW-0812">Transmembrane</keyword>
<dbReference type="OrthoDB" id="15805at10239"/>
<reference evidence="3 4" key="1">
    <citation type="journal article" date="2015" name="Genome Announc.">
        <title>Genome Sequences of Cluster G Mycobacteriophages Cambiare, FlagStaff, and MOOREtheMARYer.</title>
        <authorList>
            <person name="Pope W.H."/>
            <person name="Augustine D.A."/>
            <person name="Carroll D.C."/>
            <person name="Duncan J.C."/>
            <person name="Harwi K.M."/>
            <person name="Howry R."/>
            <person name="Jagessar B."/>
            <person name="Lum B.A."/>
            <person name="Meinert J.W."/>
            <person name="Migliozzi J.S."/>
            <person name="Milliken K.A."/>
            <person name="Mitchell C.J."/>
            <person name="Nalatwad A.S."/>
            <person name="Orlandini K.C."/>
            <person name="Rhein M.J."/>
            <person name="Saravanan V."/>
            <person name="Seese B.A."/>
            <person name="Schiebel J.G."/>
            <person name="Thomas K.B."/>
            <person name="Adkins N.L."/>
            <person name="Cohen K.L."/>
            <person name="Iyengar V.B."/>
            <person name="Kim H."/>
            <person name="Kramer Z.J."/>
            <person name="Montgomery M.T."/>
            <person name="Schafer C.E."/>
            <person name="Wilkes K.E."/>
            <person name="Grubb S.R."/>
            <person name="Warner M.H."/>
            <person name="Bowman C.A."/>
            <person name="Russell D.A."/>
            <person name="Hatfull G.F."/>
        </authorList>
    </citation>
    <scope>NUCLEOTIDE SEQUENCE [LARGE SCALE GENOMIC DNA]</scope>
</reference>